<dbReference type="InterPro" id="IPR036116">
    <property type="entry name" value="FN3_sf"/>
</dbReference>
<evidence type="ECO:0000256" key="2">
    <source>
        <dbReference type="SAM" id="MobiDB-lite"/>
    </source>
</evidence>
<reference evidence="3 4" key="1">
    <citation type="submission" date="2016-10" db="EMBL/GenBank/DDBJ databases">
        <authorList>
            <person name="de Groot N.N."/>
        </authorList>
    </citation>
    <scope>NUCLEOTIDE SEQUENCE [LARGE SCALE GENOMIC DNA]</scope>
    <source>
        <strain evidence="3 4">PYCC 4715</strain>
    </source>
</reference>
<gene>
    <name evidence="3" type="ORF">SAMEA4029009_CIC11G00000000428</name>
</gene>
<evidence type="ECO:0000256" key="1">
    <source>
        <dbReference type="SAM" id="Coils"/>
    </source>
</evidence>
<dbReference type="SUPFAM" id="SSF49265">
    <property type="entry name" value="Fibronectin type III"/>
    <property type="match status" value="1"/>
</dbReference>
<dbReference type="InterPro" id="IPR003961">
    <property type="entry name" value="FN3_dom"/>
</dbReference>
<feature type="compositionally biased region" description="Polar residues" evidence="2">
    <location>
        <begin position="898"/>
        <end position="911"/>
    </location>
</feature>
<sequence length="947" mass="105503">MLEVLLTVIPSLCWMVFRCYQLLHTPAERLARQLNVDIPHTPSVCVDQLSATQLVLHWDIEILADENIFYVVLVNGKDAGTLAQTSVKLCNLEPDSLYRIQILAVNAISNFRSQSPAVYVRTLARLESRKDSQSLPFSVAREVELPSSFHESPSTNYSLDLSASDVVNVKDRAVLAEYLYVFQNELSRVTADIDALFDHQRQEEVRLKNELDAFKKELEEGSDVRAKKDLDVKDLEKKKDLLTFEKLKLAKQLRNYETARNIHVSKLADLRAKVAKLREKRQHVVNTSNAEKSKVDTKMDEIFDEISTNKETIASLEQRVKELNVERKDIAHLVLSLRPLVEQFITPPTIPITSDGSEAPSASAEIFTRENTLTKLGAEVLGKIYAYEPDWKLDVERELDAIEALENSWKSTFRAAIRKFLGVQHSVEAFRASQDKAYEPQKMTEYQASVEFGGFGNAIGKPPIRKKGYAFVDEGSASPSPPPEANDTWNKSYSQFYDDSGELSPPPAPAANALSAAMNSAALNSVNSVNSGSISNSTVANDFGREIYQPMHHQYTESTGAIYGDNQEPVNFSESQFQNQVPANQFVGSYGGNFADKNYGDTYGDANFNNFRYPETNYEKSYEHYQEQPNAYDQANAFERANAFEQTNAYEQTTAYEQQFENSYDNAYVDPPYTENAYENAAYENSSLHGNALGDGTYSLLAQPMANSGSSGNYLHNDLDQGIQLSIPQSSMQQYAQNIRQSFPYDDMYGMRSPTPESYRQSVQPNLWNNTSQSNFLDSRRTFLGLSLLPASVNMELHSLHGQNTIGANMGSNVGNNMGATIGSTMGTNMGTNIGTNIGSNIGTTIGNQAASSQLIQPQIQVPQVNHDNLFNSLLLSSNSSQIPSSSIWLDRPMSTSYSHNRAVSSTSQLWRTDPARAEGSPSLGLRSDFLPFSPKKEKDDRINTSS</sequence>
<dbReference type="AlphaFoldDB" id="A0A1L0BDN2"/>
<keyword evidence="1" id="KW-0175">Coiled coil</keyword>
<feature type="compositionally biased region" description="Basic and acidic residues" evidence="2">
    <location>
        <begin position="935"/>
        <end position="947"/>
    </location>
</feature>
<accession>A0A1L0BDN2</accession>
<feature type="compositionally biased region" description="Polar residues" evidence="2">
    <location>
        <begin position="487"/>
        <end position="497"/>
    </location>
</feature>
<evidence type="ECO:0000313" key="3">
    <source>
        <dbReference type="EMBL" id="SGZ48237.1"/>
    </source>
</evidence>
<name>A0A1L0BDN2_9ASCO</name>
<dbReference type="Proteomes" id="UP000182259">
    <property type="component" value="Chromosome I"/>
</dbReference>
<protein>
    <submittedName>
        <fullName evidence="3">CIC11C00000000428</fullName>
    </submittedName>
</protein>
<proteinExistence type="predicted"/>
<dbReference type="EMBL" id="LT635764">
    <property type="protein sequence ID" value="SGZ48237.1"/>
    <property type="molecule type" value="Genomic_DNA"/>
</dbReference>
<feature type="region of interest" description="Disordered" evidence="2">
    <location>
        <begin position="472"/>
        <end position="509"/>
    </location>
</feature>
<evidence type="ECO:0000313" key="4">
    <source>
        <dbReference type="Proteomes" id="UP000182259"/>
    </source>
</evidence>
<organism evidence="3 4">
    <name type="scientific">Sungouiella intermedia</name>
    <dbReference type="NCBI Taxonomy" id="45354"/>
    <lineage>
        <taxon>Eukaryota</taxon>
        <taxon>Fungi</taxon>
        <taxon>Dikarya</taxon>
        <taxon>Ascomycota</taxon>
        <taxon>Saccharomycotina</taxon>
        <taxon>Pichiomycetes</taxon>
        <taxon>Metschnikowiaceae</taxon>
        <taxon>Sungouiella</taxon>
    </lineage>
</organism>
<dbReference type="CDD" id="cd00063">
    <property type="entry name" value="FN3"/>
    <property type="match status" value="1"/>
</dbReference>
<feature type="region of interest" description="Disordered" evidence="2">
    <location>
        <begin position="898"/>
        <end position="947"/>
    </location>
</feature>
<feature type="coiled-coil region" evidence="1">
    <location>
        <begin position="260"/>
        <end position="333"/>
    </location>
</feature>